<dbReference type="Proteomes" id="UP000790709">
    <property type="component" value="Unassembled WGS sequence"/>
</dbReference>
<accession>A0ACB8B2S0</accession>
<evidence type="ECO:0000313" key="1">
    <source>
        <dbReference type="EMBL" id="KAH7919403.1"/>
    </source>
</evidence>
<gene>
    <name evidence="1" type="ORF">BV22DRAFT_1099469</name>
</gene>
<dbReference type="EMBL" id="MU266663">
    <property type="protein sequence ID" value="KAH7919403.1"/>
    <property type="molecule type" value="Genomic_DNA"/>
</dbReference>
<comment type="caution">
    <text evidence="1">The sequence shown here is derived from an EMBL/GenBank/DDBJ whole genome shotgun (WGS) entry which is preliminary data.</text>
</comment>
<keyword evidence="2" id="KW-1185">Reference proteome</keyword>
<sequence length="434" mass="47743">MNVTPAHSGLGWPDISSRIISRSVSLDVHDHLDMHILEAFPSGTDPTATSFPLILLLHGFPELAYSWRKIIVPLADAHSGYHVVAPDLRGFGRTKPRAYVENPRQVQYDDPLAPFHILAVAEDVRSLVRALGYTSVAMFVGHDFGSPLAGHCVIAHPDMYKSVVFMSAPFTGVDRPPSLVDQSTDGKATTPGKPTASPVATVASALAALDPPRRHYTAYFCTPGANSDMLAGDEAGLYEFLRGYIYMKGGKWIGNTTHPLPSASASSLPSIDELANDLAILPEYYVMPLHEDMKSIVLRQAREYLLTRPKEDELECAIYATEYYRTGFQGGLNYYRCALSPPPPERAEQILQLAGRRVHIPAAFIAGARDWGVYQTPGAERKMREIVYGARRGEGGMDPEDFVLIEGAGHWLQQEAPEEVVTELVRFLGKVKTR</sequence>
<reference evidence="1" key="1">
    <citation type="journal article" date="2021" name="New Phytol.">
        <title>Evolutionary innovations through gain and loss of genes in the ectomycorrhizal Boletales.</title>
        <authorList>
            <person name="Wu G."/>
            <person name="Miyauchi S."/>
            <person name="Morin E."/>
            <person name="Kuo A."/>
            <person name="Drula E."/>
            <person name="Varga T."/>
            <person name="Kohler A."/>
            <person name="Feng B."/>
            <person name="Cao Y."/>
            <person name="Lipzen A."/>
            <person name="Daum C."/>
            <person name="Hundley H."/>
            <person name="Pangilinan J."/>
            <person name="Johnson J."/>
            <person name="Barry K."/>
            <person name="LaButti K."/>
            <person name="Ng V."/>
            <person name="Ahrendt S."/>
            <person name="Min B."/>
            <person name="Choi I.G."/>
            <person name="Park H."/>
            <person name="Plett J.M."/>
            <person name="Magnuson J."/>
            <person name="Spatafora J.W."/>
            <person name="Nagy L.G."/>
            <person name="Henrissat B."/>
            <person name="Grigoriev I.V."/>
            <person name="Yang Z.L."/>
            <person name="Xu J."/>
            <person name="Martin F.M."/>
        </authorList>
    </citation>
    <scope>NUCLEOTIDE SEQUENCE</scope>
    <source>
        <strain evidence="1">KUC20120723A-06</strain>
    </source>
</reference>
<organism evidence="1 2">
    <name type="scientific">Leucogyrophana mollusca</name>
    <dbReference type="NCBI Taxonomy" id="85980"/>
    <lineage>
        <taxon>Eukaryota</taxon>
        <taxon>Fungi</taxon>
        <taxon>Dikarya</taxon>
        <taxon>Basidiomycota</taxon>
        <taxon>Agaricomycotina</taxon>
        <taxon>Agaricomycetes</taxon>
        <taxon>Agaricomycetidae</taxon>
        <taxon>Boletales</taxon>
        <taxon>Boletales incertae sedis</taxon>
        <taxon>Leucogyrophana</taxon>
    </lineage>
</organism>
<evidence type="ECO:0000313" key="2">
    <source>
        <dbReference type="Proteomes" id="UP000790709"/>
    </source>
</evidence>
<name>A0ACB8B2S0_9AGAM</name>
<protein>
    <submittedName>
        <fullName evidence="1">Alpha/beta-hydrolase</fullName>
    </submittedName>
</protein>
<proteinExistence type="predicted"/>